<proteinExistence type="predicted"/>
<feature type="compositionally biased region" description="Low complexity" evidence="1">
    <location>
        <begin position="28"/>
        <end position="42"/>
    </location>
</feature>
<dbReference type="WBParaSite" id="ACRNAN_scaffold18461.g29814.t1">
    <property type="protein sequence ID" value="ACRNAN_scaffold18461.g29814.t1"/>
    <property type="gene ID" value="ACRNAN_scaffold18461.g29814"/>
</dbReference>
<accession>A0A914D3V0</accession>
<feature type="compositionally biased region" description="Basic and acidic residues" evidence="1">
    <location>
        <begin position="44"/>
        <end position="53"/>
    </location>
</feature>
<evidence type="ECO:0000313" key="3">
    <source>
        <dbReference type="Proteomes" id="UP000887540"/>
    </source>
</evidence>
<organism evidence="3 4">
    <name type="scientific">Acrobeloides nanus</name>
    <dbReference type="NCBI Taxonomy" id="290746"/>
    <lineage>
        <taxon>Eukaryota</taxon>
        <taxon>Metazoa</taxon>
        <taxon>Ecdysozoa</taxon>
        <taxon>Nematoda</taxon>
        <taxon>Chromadorea</taxon>
        <taxon>Rhabditida</taxon>
        <taxon>Tylenchina</taxon>
        <taxon>Cephalobomorpha</taxon>
        <taxon>Cephaloboidea</taxon>
        <taxon>Cephalobidae</taxon>
        <taxon>Acrobeloides</taxon>
    </lineage>
</organism>
<dbReference type="Proteomes" id="UP000887540">
    <property type="component" value="Unplaced"/>
</dbReference>
<dbReference type="AlphaFoldDB" id="A0A914D3V0"/>
<keyword evidence="2" id="KW-0732">Signal</keyword>
<name>A0A914D3V0_9BILA</name>
<evidence type="ECO:0000256" key="2">
    <source>
        <dbReference type="SAM" id="SignalP"/>
    </source>
</evidence>
<evidence type="ECO:0000313" key="4">
    <source>
        <dbReference type="WBParaSite" id="ACRNAN_scaffold18461.g29814.t1"/>
    </source>
</evidence>
<feature type="region of interest" description="Disordered" evidence="1">
    <location>
        <begin position="22"/>
        <end position="53"/>
    </location>
</feature>
<protein>
    <submittedName>
        <fullName evidence="4">Uncharacterized protein</fullName>
    </submittedName>
</protein>
<evidence type="ECO:0000256" key="1">
    <source>
        <dbReference type="SAM" id="MobiDB-lite"/>
    </source>
</evidence>
<sequence>MIKVVYLALFATLLISFATCDESGKSGGSDSSDSSDSGSKPLGKGKENKKHEF</sequence>
<feature type="signal peptide" evidence="2">
    <location>
        <begin position="1"/>
        <end position="20"/>
    </location>
</feature>
<reference evidence="4" key="1">
    <citation type="submission" date="2022-11" db="UniProtKB">
        <authorList>
            <consortium name="WormBaseParasite"/>
        </authorList>
    </citation>
    <scope>IDENTIFICATION</scope>
</reference>
<keyword evidence="3" id="KW-1185">Reference proteome</keyword>
<feature type="chain" id="PRO_5037709497" evidence="2">
    <location>
        <begin position="21"/>
        <end position="53"/>
    </location>
</feature>